<dbReference type="EMBL" id="BAAAUV010000005">
    <property type="protein sequence ID" value="GAA3208510.1"/>
    <property type="molecule type" value="Genomic_DNA"/>
</dbReference>
<sequence length="347" mass="36982">MADTYKFRIDHHGSLIRPAELLGARARHAAGELDAAGLRAAEDEAIADAVRFQRRLSLAVVTDGEFRREDPRGAILENVGGFHRTGETDGHGLPVWTASGELTSDGPLIADDVAAVAAQTAIAAKATLPSPAYLAARTFDPGAPGPWKSATELGEALAEIIRAEIERLIARGVRLIQLGNPAYARSLFGRGEDVLTLAESIAIDTLAVDLAGKPGDVRIGLSPTHRASGAVDRAAAERLFGELPVDRWVLPYLTGSEAERDLLRAVPADRDACLGIVDPAVPELEDVDAIMDRMDVAAELKDIEDIAVSPSRGFSDLAGAPAIGFDDQRRKLIHVETIARMCWGNEL</sequence>
<feature type="domain" description="Cobalamin-independent methionine synthase MetE C-terminal/archaeal" evidence="1">
    <location>
        <begin position="23"/>
        <end position="316"/>
    </location>
</feature>
<proteinExistence type="predicted"/>
<dbReference type="SUPFAM" id="SSF51726">
    <property type="entry name" value="UROD/MetE-like"/>
    <property type="match status" value="1"/>
</dbReference>
<gene>
    <name evidence="2" type="ORF">GCM10010468_25490</name>
</gene>
<evidence type="ECO:0000313" key="2">
    <source>
        <dbReference type="EMBL" id="GAA3208510.1"/>
    </source>
</evidence>
<reference evidence="3" key="1">
    <citation type="journal article" date="2019" name="Int. J. Syst. Evol. Microbiol.">
        <title>The Global Catalogue of Microorganisms (GCM) 10K type strain sequencing project: providing services to taxonomists for standard genome sequencing and annotation.</title>
        <authorList>
            <consortium name="The Broad Institute Genomics Platform"/>
            <consortium name="The Broad Institute Genome Sequencing Center for Infectious Disease"/>
            <person name="Wu L."/>
            <person name="Ma J."/>
        </authorList>
    </citation>
    <scope>NUCLEOTIDE SEQUENCE [LARGE SCALE GENOMIC DNA]</scope>
    <source>
        <strain evidence="3">JCM 9377</strain>
    </source>
</reference>
<evidence type="ECO:0000313" key="3">
    <source>
        <dbReference type="Proteomes" id="UP001501237"/>
    </source>
</evidence>
<dbReference type="RefSeq" id="WP_344826672.1">
    <property type="nucleotide sequence ID" value="NZ_BAAAUV010000005.1"/>
</dbReference>
<protein>
    <submittedName>
        <fullName evidence="2">5-methyltetrahydropteroyltriglutamate--homocysteine S-methyltransferase</fullName>
    </submittedName>
</protein>
<dbReference type="Gene3D" id="3.20.20.210">
    <property type="match status" value="1"/>
</dbReference>
<dbReference type="Pfam" id="PF01717">
    <property type="entry name" value="Meth_synt_2"/>
    <property type="match status" value="1"/>
</dbReference>
<dbReference type="PANTHER" id="PTHR43844">
    <property type="entry name" value="METHIONINE SYNTHASE"/>
    <property type="match status" value="1"/>
</dbReference>
<dbReference type="InterPro" id="IPR002629">
    <property type="entry name" value="Met_Synth_C/arc"/>
</dbReference>
<keyword evidence="3" id="KW-1185">Reference proteome</keyword>
<dbReference type="InterPro" id="IPR038071">
    <property type="entry name" value="UROD/MetE-like_sf"/>
</dbReference>
<accession>A0ABP6Q753</accession>
<evidence type="ECO:0000259" key="1">
    <source>
        <dbReference type="Pfam" id="PF01717"/>
    </source>
</evidence>
<dbReference type="Proteomes" id="UP001501237">
    <property type="component" value="Unassembled WGS sequence"/>
</dbReference>
<comment type="caution">
    <text evidence="2">The sequence shown here is derived from an EMBL/GenBank/DDBJ whole genome shotgun (WGS) entry which is preliminary data.</text>
</comment>
<name>A0ABP6Q753_9ACTN</name>
<dbReference type="PANTHER" id="PTHR43844:SF2">
    <property type="entry name" value="SYNTHASE, VITAMIN-B12 INDEPENDENT, PUTATIVE (AFU_ORTHOLOGUE AFUA_3G12060)-RELATED"/>
    <property type="match status" value="1"/>
</dbReference>
<organism evidence="2 3">
    <name type="scientific">Actinocorallia longicatena</name>
    <dbReference type="NCBI Taxonomy" id="111803"/>
    <lineage>
        <taxon>Bacteria</taxon>
        <taxon>Bacillati</taxon>
        <taxon>Actinomycetota</taxon>
        <taxon>Actinomycetes</taxon>
        <taxon>Streptosporangiales</taxon>
        <taxon>Thermomonosporaceae</taxon>
        <taxon>Actinocorallia</taxon>
    </lineage>
</organism>